<evidence type="ECO:0000313" key="2">
    <source>
        <dbReference type="Proteomes" id="UP000001194"/>
    </source>
</evidence>
<proteinExistence type="predicted"/>
<name>B0DLV3_LACBS</name>
<accession>B0DLV3</accession>
<dbReference type="HOGENOM" id="CLU_157401_0_0_1"/>
<evidence type="ECO:0000313" key="1">
    <source>
        <dbReference type="EMBL" id="EDR04357.1"/>
    </source>
</evidence>
<dbReference type="STRING" id="486041.B0DLV3"/>
<dbReference type="GeneID" id="6080582"/>
<dbReference type="AlphaFoldDB" id="B0DLV3"/>
<reference evidence="1 2" key="1">
    <citation type="journal article" date="2008" name="Nature">
        <title>The genome of Laccaria bicolor provides insights into mycorrhizal symbiosis.</title>
        <authorList>
            <person name="Martin F."/>
            <person name="Aerts A."/>
            <person name="Ahren D."/>
            <person name="Brun A."/>
            <person name="Danchin E.G.J."/>
            <person name="Duchaussoy F."/>
            <person name="Gibon J."/>
            <person name="Kohler A."/>
            <person name="Lindquist E."/>
            <person name="Pereda V."/>
            <person name="Salamov A."/>
            <person name="Shapiro H.J."/>
            <person name="Wuyts J."/>
            <person name="Blaudez D."/>
            <person name="Buee M."/>
            <person name="Brokstein P."/>
            <person name="Canbaeck B."/>
            <person name="Cohen D."/>
            <person name="Courty P.E."/>
            <person name="Coutinho P.M."/>
            <person name="Delaruelle C."/>
            <person name="Detter J.C."/>
            <person name="Deveau A."/>
            <person name="DiFazio S."/>
            <person name="Duplessis S."/>
            <person name="Fraissinet-Tachet L."/>
            <person name="Lucic E."/>
            <person name="Frey-Klett P."/>
            <person name="Fourrey C."/>
            <person name="Feussner I."/>
            <person name="Gay G."/>
            <person name="Grimwood J."/>
            <person name="Hoegger P.J."/>
            <person name="Jain P."/>
            <person name="Kilaru S."/>
            <person name="Labbe J."/>
            <person name="Lin Y.C."/>
            <person name="Legue V."/>
            <person name="Le Tacon F."/>
            <person name="Marmeisse R."/>
            <person name="Melayah D."/>
            <person name="Montanini B."/>
            <person name="Muratet M."/>
            <person name="Nehls U."/>
            <person name="Niculita-Hirzel H."/>
            <person name="Oudot-Le Secq M.P."/>
            <person name="Peter M."/>
            <person name="Quesneville H."/>
            <person name="Rajashekar B."/>
            <person name="Reich M."/>
            <person name="Rouhier N."/>
            <person name="Schmutz J."/>
            <person name="Yin T."/>
            <person name="Chalot M."/>
            <person name="Henrissat B."/>
            <person name="Kuees U."/>
            <person name="Lucas S."/>
            <person name="Van de Peer Y."/>
            <person name="Podila G.K."/>
            <person name="Polle A."/>
            <person name="Pukkila P.J."/>
            <person name="Richardson P.M."/>
            <person name="Rouze P."/>
            <person name="Sanders I.R."/>
            <person name="Stajich J.E."/>
            <person name="Tunlid A."/>
            <person name="Tuskan G."/>
            <person name="Grigoriev I.V."/>
        </authorList>
    </citation>
    <scope>NUCLEOTIDE SEQUENCE [LARGE SCALE GENOMIC DNA]</scope>
    <source>
        <strain evidence="2">S238N-H82 / ATCC MYA-4686</strain>
    </source>
</reference>
<dbReference type="InParanoid" id="B0DLV3"/>
<keyword evidence="2" id="KW-1185">Reference proteome</keyword>
<dbReference type="OrthoDB" id="2722301at2759"/>
<protein>
    <submittedName>
        <fullName evidence="1">Predicted protein</fullName>
    </submittedName>
</protein>
<dbReference type="RefSeq" id="XP_001884876.1">
    <property type="nucleotide sequence ID" value="XM_001884841.1"/>
</dbReference>
<organism evidence="2">
    <name type="scientific">Laccaria bicolor (strain S238N-H82 / ATCC MYA-4686)</name>
    <name type="common">Bicoloured deceiver</name>
    <name type="synonym">Laccaria laccata var. bicolor</name>
    <dbReference type="NCBI Taxonomy" id="486041"/>
    <lineage>
        <taxon>Eukaryota</taxon>
        <taxon>Fungi</taxon>
        <taxon>Dikarya</taxon>
        <taxon>Basidiomycota</taxon>
        <taxon>Agaricomycotina</taxon>
        <taxon>Agaricomycetes</taxon>
        <taxon>Agaricomycetidae</taxon>
        <taxon>Agaricales</taxon>
        <taxon>Agaricineae</taxon>
        <taxon>Hydnangiaceae</taxon>
        <taxon>Laccaria</taxon>
    </lineage>
</organism>
<gene>
    <name evidence="1" type="ORF">LACBIDRAFT_304541</name>
</gene>
<dbReference type="Proteomes" id="UP000001194">
    <property type="component" value="Unassembled WGS sequence"/>
</dbReference>
<sequence>MLAPLMDGMITRDIKARFTAAEALAFLESFRVNLDPEVLTRRPTEASNTLWNCWDRWAGLPKDFVDQWSAYRDPPPTYSFRLLQKICEYDLGWRTVTRLREVARDVGALLRRIQNIFKICRCYLKV</sequence>
<dbReference type="KEGG" id="lbc:LACBIDRAFT_304541"/>
<dbReference type="EMBL" id="DS547118">
    <property type="protein sequence ID" value="EDR04357.1"/>
    <property type="molecule type" value="Genomic_DNA"/>
</dbReference>